<protein>
    <submittedName>
        <fullName evidence="2">Uncharacterized protein</fullName>
    </submittedName>
</protein>
<reference evidence="2 3" key="1">
    <citation type="journal article" date="2018" name="Nat. Ecol. Evol.">
        <title>Shark genomes provide insights into elasmobranch evolution and the origin of vertebrates.</title>
        <authorList>
            <person name="Hara Y"/>
            <person name="Yamaguchi K"/>
            <person name="Onimaru K"/>
            <person name="Kadota M"/>
            <person name="Koyanagi M"/>
            <person name="Keeley SD"/>
            <person name="Tatsumi K"/>
            <person name="Tanaka K"/>
            <person name="Motone F"/>
            <person name="Kageyama Y"/>
            <person name="Nozu R"/>
            <person name="Adachi N"/>
            <person name="Nishimura O"/>
            <person name="Nakagawa R"/>
            <person name="Tanegashima C"/>
            <person name="Kiyatake I"/>
            <person name="Matsumoto R"/>
            <person name="Murakumo K"/>
            <person name="Nishida K"/>
            <person name="Terakita A"/>
            <person name="Kuratani S"/>
            <person name="Sato K"/>
            <person name="Hyodo S Kuraku.S."/>
        </authorList>
    </citation>
    <scope>NUCLEOTIDE SEQUENCE [LARGE SCALE GENOMIC DNA]</scope>
</reference>
<evidence type="ECO:0000256" key="1">
    <source>
        <dbReference type="SAM" id="MobiDB-lite"/>
    </source>
</evidence>
<keyword evidence="3" id="KW-1185">Reference proteome</keyword>
<comment type="caution">
    <text evidence="2">The sequence shown here is derived from an EMBL/GenBank/DDBJ whole genome shotgun (WGS) entry which is preliminary data.</text>
</comment>
<evidence type="ECO:0000313" key="3">
    <source>
        <dbReference type="Proteomes" id="UP000288216"/>
    </source>
</evidence>
<dbReference type="Proteomes" id="UP000288216">
    <property type="component" value="Unassembled WGS sequence"/>
</dbReference>
<proteinExistence type="predicted"/>
<name>A0A401PTV4_SCYTO</name>
<accession>A0A401PTV4</accession>
<sequence>MSHSGRARFTAVSHSGRARFTAVSHSGRARFTAVRRRREVFGIFLRVSNPAASGPEEPRNREPSAGAARGGGGSSDNRKFHPAADCRRWRNS</sequence>
<organism evidence="2 3">
    <name type="scientific">Scyliorhinus torazame</name>
    <name type="common">Cloudy catshark</name>
    <name type="synonym">Catulus torazame</name>
    <dbReference type="NCBI Taxonomy" id="75743"/>
    <lineage>
        <taxon>Eukaryota</taxon>
        <taxon>Metazoa</taxon>
        <taxon>Chordata</taxon>
        <taxon>Craniata</taxon>
        <taxon>Vertebrata</taxon>
        <taxon>Chondrichthyes</taxon>
        <taxon>Elasmobranchii</taxon>
        <taxon>Galeomorphii</taxon>
        <taxon>Galeoidea</taxon>
        <taxon>Carcharhiniformes</taxon>
        <taxon>Scyliorhinidae</taxon>
        <taxon>Scyliorhinus</taxon>
    </lineage>
</organism>
<gene>
    <name evidence="2" type="ORF">scyTo_0019160</name>
</gene>
<dbReference type="EMBL" id="BFAA01013985">
    <property type="protein sequence ID" value="GCB76570.1"/>
    <property type="molecule type" value="Genomic_DNA"/>
</dbReference>
<evidence type="ECO:0000313" key="2">
    <source>
        <dbReference type="EMBL" id="GCB76570.1"/>
    </source>
</evidence>
<feature type="region of interest" description="Disordered" evidence="1">
    <location>
        <begin position="47"/>
        <end position="92"/>
    </location>
</feature>
<dbReference type="AlphaFoldDB" id="A0A401PTV4"/>
<feature type="compositionally biased region" description="Basic and acidic residues" evidence="1">
    <location>
        <begin position="76"/>
        <end position="92"/>
    </location>
</feature>